<evidence type="ECO:0000256" key="8">
    <source>
        <dbReference type="ARBA" id="ARBA00038436"/>
    </source>
</evidence>
<dbReference type="RefSeq" id="WP_069956583.1">
    <property type="nucleotide sequence ID" value="NZ_MCGG01000007.1"/>
</dbReference>
<keyword evidence="6 9" id="KW-1133">Transmembrane helix</keyword>
<evidence type="ECO:0000256" key="4">
    <source>
        <dbReference type="ARBA" id="ARBA00022519"/>
    </source>
</evidence>
<proteinExistence type="inferred from homology"/>
<keyword evidence="5 9" id="KW-0812">Transmembrane</keyword>
<comment type="similarity">
    <text evidence="8 9">Belongs to the TRAP transporter small permease family.</text>
</comment>
<keyword evidence="2 9" id="KW-0813">Transport</keyword>
<dbReference type="PANTHER" id="PTHR35011">
    <property type="entry name" value="2,3-DIKETO-L-GULONATE TRAP TRANSPORTER SMALL PERMEASE PROTEIN YIAM"/>
    <property type="match status" value="1"/>
</dbReference>
<dbReference type="GO" id="GO:0022857">
    <property type="term" value="F:transmembrane transporter activity"/>
    <property type="evidence" value="ECO:0007669"/>
    <property type="project" value="UniProtKB-UniRule"/>
</dbReference>
<evidence type="ECO:0000256" key="1">
    <source>
        <dbReference type="ARBA" id="ARBA00004429"/>
    </source>
</evidence>
<organism evidence="11 12">
    <name type="scientific">Magnetovibrio blakemorei</name>
    <dbReference type="NCBI Taxonomy" id="28181"/>
    <lineage>
        <taxon>Bacteria</taxon>
        <taxon>Pseudomonadati</taxon>
        <taxon>Pseudomonadota</taxon>
        <taxon>Alphaproteobacteria</taxon>
        <taxon>Rhodospirillales</taxon>
        <taxon>Magnetovibrionaceae</taxon>
        <taxon>Magnetovibrio</taxon>
    </lineage>
</organism>
<evidence type="ECO:0000256" key="9">
    <source>
        <dbReference type="RuleBase" id="RU369079"/>
    </source>
</evidence>
<reference evidence="12" key="1">
    <citation type="submission" date="2016-07" db="EMBL/GenBank/DDBJ databases">
        <authorList>
            <person name="Florea S."/>
            <person name="Webb J.S."/>
            <person name="Jaromczyk J."/>
            <person name="Schardl C.L."/>
        </authorList>
    </citation>
    <scope>NUCLEOTIDE SEQUENCE [LARGE SCALE GENOMIC DNA]</scope>
    <source>
        <strain evidence="12">MV-1</strain>
    </source>
</reference>
<dbReference type="STRING" id="28181.BEN30_03235"/>
<evidence type="ECO:0000313" key="12">
    <source>
        <dbReference type="Proteomes" id="UP000095347"/>
    </source>
</evidence>
<feature type="domain" description="Tripartite ATP-independent periplasmic transporters DctQ component" evidence="10">
    <location>
        <begin position="29"/>
        <end position="162"/>
    </location>
</feature>
<dbReference type="GO" id="GO:0005886">
    <property type="term" value="C:plasma membrane"/>
    <property type="evidence" value="ECO:0007669"/>
    <property type="project" value="UniProtKB-SubCell"/>
</dbReference>
<keyword evidence="12" id="KW-1185">Reference proteome</keyword>
<accession>A0A1E5QBN5</accession>
<feature type="transmembrane region" description="Helical" evidence="9">
    <location>
        <begin position="55"/>
        <end position="71"/>
    </location>
</feature>
<evidence type="ECO:0000256" key="7">
    <source>
        <dbReference type="ARBA" id="ARBA00023136"/>
    </source>
</evidence>
<comment type="subcellular location">
    <subcellularLocation>
        <location evidence="1 9">Cell inner membrane</location>
        <topology evidence="1 9">Multi-pass membrane protein</topology>
    </subcellularLocation>
</comment>
<name>A0A1E5QBN5_9PROT</name>
<dbReference type="AlphaFoldDB" id="A0A1E5QBN5"/>
<feature type="transmembrane region" description="Helical" evidence="9">
    <location>
        <begin position="21"/>
        <end position="43"/>
    </location>
</feature>
<dbReference type="Pfam" id="PF04290">
    <property type="entry name" value="DctQ"/>
    <property type="match status" value="1"/>
</dbReference>
<keyword evidence="4 9" id="KW-0997">Cell inner membrane</keyword>
<evidence type="ECO:0000256" key="2">
    <source>
        <dbReference type="ARBA" id="ARBA00022448"/>
    </source>
</evidence>
<dbReference type="OrthoDB" id="9794346at2"/>
<evidence type="ECO:0000259" key="10">
    <source>
        <dbReference type="Pfam" id="PF04290"/>
    </source>
</evidence>
<dbReference type="InterPro" id="IPR007387">
    <property type="entry name" value="TRAP_DctQ"/>
</dbReference>
<evidence type="ECO:0000256" key="3">
    <source>
        <dbReference type="ARBA" id="ARBA00022475"/>
    </source>
</evidence>
<dbReference type="InterPro" id="IPR055348">
    <property type="entry name" value="DctQ"/>
</dbReference>
<comment type="subunit">
    <text evidence="9">The complex comprises the extracytoplasmic solute receptor protein and the two transmembrane proteins.</text>
</comment>
<evidence type="ECO:0000256" key="5">
    <source>
        <dbReference type="ARBA" id="ARBA00022692"/>
    </source>
</evidence>
<keyword evidence="7 9" id="KW-0472">Membrane</keyword>
<protein>
    <recommendedName>
        <fullName evidence="9">TRAP transporter small permease protein</fullName>
    </recommendedName>
</protein>
<comment type="caution">
    <text evidence="11">The sequence shown here is derived from an EMBL/GenBank/DDBJ whole genome shotgun (WGS) entry which is preliminary data.</text>
</comment>
<dbReference type="Proteomes" id="UP000095347">
    <property type="component" value="Unassembled WGS sequence"/>
</dbReference>
<keyword evidence="3" id="KW-1003">Cell membrane</keyword>
<evidence type="ECO:0000313" key="11">
    <source>
        <dbReference type="EMBL" id="OEJ69431.1"/>
    </source>
</evidence>
<feature type="transmembrane region" description="Helical" evidence="9">
    <location>
        <begin position="132"/>
        <end position="152"/>
    </location>
</feature>
<dbReference type="EMBL" id="MCGG01000007">
    <property type="protein sequence ID" value="OEJ69431.1"/>
    <property type="molecule type" value="Genomic_DNA"/>
</dbReference>
<dbReference type="PANTHER" id="PTHR35011:SF4">
    <property type="entry name" value="SLL1102 PROTEIN"/>
    <property type="match status" value="1"/>
</dbReference>
<feature type="transmembrane region" description="Helical" evidence="9">
    <location>
        <begin position="91"/>
        <end position="112"/>
    </location>
</feature>
<gene>
    <name evidence="11" type="ORF">BEN30_03235</name>
</gene>
<comment type="function">
    <text evidence="9">Part of the tripartite ATP-independent periplasmic (TRAP) transport system.</text>
</comment>
<evidence type="ECO:0000256" key="6">
    <source>
        <dbReference type="ARBA" id="ARBA00022989"/>
    </source>
</evidence>
<sequence length="180" mass="20743">MRFLEQLYLAIDRFNNRLGRIVSWTAIIMVLVQFLIVVMRYIFNFGSQSMQDSVIYLHSILFLLGASYTLLHEGHVRVDIFYREHSQFAKAMVDAIGALVLLLPVCIFIWWWSWPYVVQSWATHETSLQTSGLPFVYILKTLILAFASLMAVQGVSMFLRSLLTLTGHNTRQAREDGAHV</sequence>